<sequence length="86" mass="8740">MARRSSRSVVEPAAARPAVLIGAGLAVIAVIAVTYGLARYGYGLYLPQFRAEFGFSAGVAGWPAGCSCSALRGPGSRSPALALLVT</sequence>
<keyword evidence="1" id="KW-1133">Transmembrane helix</keyword>
<gene>
    <name evidence="2" type="ORF">U6N30_14430</name>
</gene>
<evidence type="ECO:0000313" key="2">
    <source>
        <dbReference type="EMBL" id="WRL66497.1"/>
    </source>
</evidence>
<keyword evidence="3" id="KW-1185">Reference proteome</keyword>
<dbReference type="Proteomes" id="UP001324287">
    <property type="component" value="Chromosome"/>
</dbReference>
<dbReference type="EMBL" id="CP141261">
    <property type="protein sequence ID" value="WRL66497.1"/>
    <property type="molecule type" value="Genomic_DNA"/>
</dbReference>
<name>A0ABZ1B7Z2_9ACTN</name>
<reference evidence="2 3" key="1">
    <citation type="submission" date="2023-12" db="EMBL/GenBank/DDBJ databases">
        <title>Blastococcus brunescens sp. nov., an actonobacterium isolated from sandstone collected in sahara desert.</title>
        <authorList>
            <person name="Gtari M."/>
            <person name="Ghodhbane F."/>
        </authorList>
    </citation>
    <scope>NUCLEOTIDE SEQUENCE [LARGE SCALE GENOMIC DNA]</scope>
    <source>
        <strain evidence="2 3">BMG 8361</strain>
    </source>
</reference>
<feature type="transmembrane region" description="Helical" evidence="1">
    <location>
        <begin position="20"/>
        <end position="38"/>
    </location>
</feature>
<accession>A0ABZ1B7Z2</accession>
<keyword evidence="1" id="KW-0812">Transmembrane</keyword>
<organism evidence="2 3">
    <name type="scientific">Blastococcus brunescens</name>
    <dbReference type="NCBI Taxonomy" id="1564165"/>
    <lineage>
        <taxon>Bacteria</taxon>
        <taxon>Bacillati</taxon>
        <taxon>Actinomycetota</taxon>
        <taxon>Actinomycetes</taxon>
        <taxon>Geodermatophilales</taxon>
        <taxon>Geodermatophilaceae</taxon>
        <taxon>Blastococcus</taxon>
    </lineage>
</organism>
<dbReference type="RefSeq" id="WP_324277809.1">
    <property type="nucleotide sequence ID" value="NZ_CP141261.1"/>
</dbReference>
<protein>
    <recommendedName>
        <fullName evidence="4">Major facilitator superfamily (MFS) profile domain-containing protein</fullName>
    </recommendedName>
</protein>
<evidence type="ECO:0000256" key="1">
    <source>
        <dbReference type="SAM" id="Phobius"/>
    </source>
</evidence>
<evidence type="ECO:0000313" key="3">
    <source>
        <dbReference type="Proteomes" id="UP001324287"/>
    </source>
</evidence>
<evidence type="ECO:0008006" key="4">
    <source>
        <dbReference type="Google" id="ProtNLM"/>
    </source>
</evidence>
<keyword evidence="1" id="KW-0472">Membrane</keyword>
<proteinExistence type="predicted"/>